<reference evidence="4" key="2">
    <citation type="submission" date="2019-09" db="UniProtKB">
        <authorList>
            <consortium name="WormBaseParasite"/>
        </authorList>
    </citation>
    <scope>IDENTIFICATION</scope>
</reference>
<gene>
    <name evidence="2" type="ORF">HPBE_LOCUS6848</name>
</gene>
<dbReference type="WBParaSite" id="HPBE_0000684701-mRNA-1">
    <property type="protein sequence ID" value="HPBE_0000684701-mRNA-1"/>
    <property type="gene ID" value="HPBE_0000684701"/>
</dbReference>
<evidence type="ECO:0000313" key="4">
    <source>
        <dbReference type="WBParaSite" id="HPBE_0000684701-mRNA-1"/>
    </source>
</evidence>
<feature type="region of interest" description="Disordered" evidence="1">
    <location>
        <begin position="78"/>
        <end position="112"/>
    </location>
</feature>
<evidence type="ECO:0000256" key="1">
    <source>
        <dbReference type="SAM" id="MobiDB-lite"/>
    </source>
</evidence>
<dbReference type="AlphaFoldDB" id="A0A183FIT8"/>
<sequence>MASTRQTSVPLPINVYARAADVESGRAAPCVHSHVSGNSVECELPPARITPPSSQTGTAPSPHSRFIDELRRRTRLRSLNVPPHGHESLDSDLGFPPVCSPPPDEVTGAVPPEGCERFRRRTMSDATQSGFILNGGGAR</sequence>
<proteinExistence type="predicted"/>
<reference evidence="2 3" key="1">
    <citation type="submission" date="2018-11" db="EMBL/GenBank/DDBJ databases">
        <authorList>
            <consortium name="Pathogen Informatics"/>
        </authorList>
    </citation>
    <scope>NUCLEOTIDE SEQUENCE [LARGE SCALE GENOMIC DNA]</scope>
</reference>
<evidence type="ECO:0000313" key="3">
    <source>
        <dbReference type="Proteomes" id="UP000050761"/>
    </source>
</evidence>
<dbReference type="Proteomes" id="UP000050761">
    <property type="component" value="Unassembled WGS sequence"/>
</dbReference>
<protein>
    <submittedName>
        <fullName evidence="2 4">Uncharacterized protein</fullName>
    </submittedName>
</protein>
<organism evidence="3 4">
    <name type="scientific">Heligmosomoides polygyrus</name>
    <name type="common">Parasitic roundworm</name>
    <dbReference type="NCBI Taxonomy" id="6339"/>
    <lineage>
        <taxon>Eukaryota</taxon>
        <taxon>Metazoa</taxon>
        <taxon>Ecdysozoa</taxon>
        <taxon>Nematoda</taxon>
        <taxon>Chromadorea</taxon>
        <taxon>Rhabditida</taxon>
        <taxon>Rhabditina</taxon>
        <taxon>Rhabditomorpha</taxon>
        <taxon>Strongyloidea</taxon>
        <taxon>Heligmosomidae</taxon>
        <taxon>Heligmosomoides</taxon>
    </lineage>
</organism>
<keyword evidence="3" id="KW-1185">Reference proteome</keyword>
<name>A0A183FIT8_HELPZ</name>
<evidence type="ECO:0000313" key="2">
    <source>
        <dbReference type="EMBL" id="VDO69959.1"/>
    </source>
</evidence>
<accession>A0A3P7XXM9</accession>
<feature type="compositionally biased region" description="Polar residues" evidence="1">
    <location>
        <begin position="51"/>
        <end position="61"/>
    </location>
</feature>
<dbReference type="OrthoDB" id="5867683at2759"/>
<accession>A0A183FIT8</accession>
<feature type="region of interest" description="Disordered" evidence="1">
    <location>
        <begin position="42"/>
        <end position="66"/>
    </location>
</feature>
<dbReference type="EMBL" id="UZAH01025754">
    <property type="protein sequence ID" value="VDO69959.1"/>
    <property type="molecule type" value="Genomic_DNA"/>
</dbReference>